<dbReference type="EMBL" id="JACJVN010000023">
    <property type="protein sequence ID" value="MBB6676863.1"/>
    <property type="molecule type" value="Genomic_DNA"/>
</dbReference>
<accession>A0A841T5Q3</accession>
<reference evidence="2 3" key="1">
    <citation type="submission" date="2020-08" db="EMBL/GenBank/DDBJ databases">
        <title>Cohnella phylogeny.</title>
        <authorList>
            <person name="Dunlap C."/>
        </authorList>
    </citation>
    <scope>NUCLEOTIDE SEQUENCE [LARGE SCALE GENOMIC DNA]</scope>
    <source>
        <strain evidence="2 3">DSM 103658</strain>
    </source>
</reference>
<keyword evidence="3" id="KW-1185">Reference proteome</keyword>
<comment type="caution">
    <text evidence="2">The sequence shown here is derived from an EMBL/GenBank/DDBJ whole genome shotgun (WGS) entry which is preliminary data.</text>
</comment>
<feature type="transmembrane region" description="Helical" evidence="1">
    <location>
        <begin position="104"/>
        <end position="131"/>
    </location>
</feature>
<dbReference type="PANTHER" id="PTHR37305">
    <property type="entry name" value="INTEGRAL MEMBRANE PROTEIN-RELATED"/>
    <property type="match status" value="1"/>
</dbReference>
<evidence type="ECO:0000256" key="1">
    <source>
        <dbReference type="SAM" id="Phobius"/>
    </source>
</evidence>
<dbReference type="Proteomes" id="UP000574133">
    <property type="component" value="Unassembled WGS sequence"/>
</dbReference>
<feature type="transmembrane region" description="Helical" evidence="1">
    <location>
        <begin position="186"/>
        <end position="206"/>
    </location>
</feature>
<dbReference type="PANTHER" id="PTHR37305:SF1">
    <property type="entry name" value="MEMBRANE PROTEIN"/>
    <property type="match status" value="1"/>
</dbReference>
<evidence type="ECO:0000313" key="3">
    <source>
        <dbReference type="Proteomes" id="UP000574133"/>
    </source>
</evidence>
<feature type="transmembrane region" description="Helical" evidence="1">
    <location>
        <begin position="239"/>
        <end position="261"/>
    </location>
</feature>
<evidence type="ECO:0000313" key="2">
    <source>
        <dbReference type="EMBL" id="MBB6676863.1"/>
    </source>
</evidence>
<feature type="transmembrane region" description="Helical" evidence="1">
    <location>
        <begin position="59"/>
        <end position="83"/>
    </location>
</feature>
<feature type="transmembrane region" description="Helical" evidence="1">
    <location>
        <begin position="21"/>
        <end position="39"/>
    </location>
</feature>
<dbReference type="Pfam" id="PF12730">
    <property type="entry name" value="ABC2_membrane_4"/>
    <property type="match status" value="1"/>
</dbReference>
<proteinExistence type="predicted"/>
<sequence>MTNFWNLVQNENMKIYLRLRTWIMLGIIVLIPILLTVGLTLVTDDSDGNMWELMGTETIIVFSLITIFTVVISAESVAGEFSAGTIKLLLIRPWSRSSILASKYVALLLFSILQSIVCFAVTWAINALVLGYTSDPGGIIPESSPMEGHSIWAYMGVHYLYEWLQLVMVVSFAFMLSSAFRSSGLAIGLSIFLLFAGGTITGLLTLTDKAWVKYILFANLDLTSYLDGRSPLPNMDMTLGFSLIMLAVYFIIFNAVSWTVFRKRDVAA</sequence>
<dbReference type="AlphaFoldDB" id="A0A841T5Q3"/>
<organism evidence="2 3">
    <name type="scientific">Cohnella lubricantis</name>
    <dbReference type="NCBI Taxonomy" id="2163172"/>
    <lineage>
        <taxon>Bacteria</taxon>
        <taxon>Bacillati</taxon>
        <taxon>Bacillota</taxon>
        <taxon>Bacilli</taxon>
        <taxon>Bacillales</taxon>
        <taxon>Paenibacillaceae</taxon>
        <taxon>Cohnella</taxon>
    </lineage>
</organism>
<gene>
    <name evidence="2" type="ORF">H4Q31_05895</name>
</gene>
<name>A0A841T5Q3_9BACL</name>
<keyword evidence="1" id="KW-1133">Transmembrane helix</keyword>
<keyword evidence="1" id="KW-0812">Transmembrane</keyword>
<keyword evidence="1" id="KW-0472">Membrane</keyword>
<feature type="transmembrane region" description="Helical" evidence="1">
    <location>
        <begin position="151"/>
        <end position="174"/>
    </location>
</feature>
<dbReference type="RefSeq" id="WP_185178152.1">
    <property type="nucleotide sequence ID" value="NZ_CBCSEP010000001.1"/>
</dbReference>
<protein>
    <submittedName>
        <fullName evidence="2">ABC transporter permease</fullName>
    </submittedName>
</protein>